<reference evidence="1" key="1">
    <citation type="submission" date="2020-02" db="EMBL/GenBank/DDBJ databases">
        <authorList>
            <person name="Gao J."/>
            <person name="Sun J."/>
        </authorList>
    </citation>
    <scope>NUCLEOTIDE SEQUENCE</scope>
    <source>
        <strain evidence="1">602-2</strain>
    </source>
</reference>
<organism evidence="1">
    <name type="scientific">Caulobacter sp. 602-2</name>
    <dbReference type="NCBI Taxonomy" id="2710887"/>
    <lineage>
        <taxon>Bacteria</taxon>
        <taxon>Pseudomonadati</taxon>
        <taxon>Pseudomonadota</taxon>
        <taxon>Alphaproteobacteria</taxon>
        <taxon>Caulobacterales</taxon>
        <taxon>Caulobacteraceae</taxon>
        <taxon>Caulobacter</taxon>
    </lineage>
</organism>
<dbReference type="RefSeq" id="WP_165259022.1">
    <property type="nucleotide sequence ID" value="NZ_JAAKGT010000005.1"/>
</dbReference>
<proteinExistence type="predicted"/>
<comment type="caution">
    <text evidence="1">The sequence shown here is derived from an EMBL/GenBank/DDBJ whole genome shotgun (WGS) entry which is preliminary data.</text>
</comment>
<gene>
    <name evidence="1" type="ORF">G5B46_12240</name>
</gene>
<name>A0A6G4QY51_9CAUL</name>
<dbReference type="EMBL" id="JAAKGT010000005">
    <property type="protein sequence ID" value="NGM50379.1"/>
    <property type="molecule type" value="Genomic_DNA"/>
</dbReference>
<evidence type="ECO:0000313" key="1">
    <source>
        <dbReference type="EMBL" id="NGM50379.1"/>
    </source>
</evidence>
<dbReference type="AlphaFoldDB" id="A0A6G4QY51"/>
<accession>A0A6G4QY51</accession>
<sequence length="308" mass="34331">MSAVRPLVEAELAQPIPAPIRAFAEHLTGLFPTAQAVLFYGSILRTGDLSGVLDFYVLTERPPRGLRGVGTRILWPDVSYHELEHDLGHGGMTLRAKVASMTLSRFSQAVKGRGIDTTLWTRFVQPSGLVWAADAAAREAVVEAVRRAARTAARFATALGPEEGPPEAYWTALFQETYAAEFRVEKAGREASILAFDPAHYQRLLPACWADDGRFDGEGRPAPQMSAIERKRLKAAWRLRRNLGKSLNVARLIKAAFTFQGAARYAAWKIERHTGFKVELTPWRERHPVLAAPGILLALWKWRRQGLR</sequence>
<protein>
    <submittedName>
        <fullName evidence="1">Uncharacterized protein</fullName>
    </submittedName>
</protein>